<feature type="domain" description="PAS" evidence="10">
    <location>
        <begin position="436"/>
        <end position="506"/>
    </location>
</feature>
<dbReference type="PROSITE" id="PS50113">
    <property type="entry name" value="PAC"/>
    <property type="match status" value="4"/>
</dbReference>
<dbReference type="KEGG" id="mpar:F7D14_10495"/>
<reference evidence="12 13" key="1">
    <citation type="submission" date="2019-09" db="EMBL/GenBank/DDBJ databases">
        <title>Isolation and complete genome sequencing of Methylocystis species.</title>
        <authorList>
            <person name="Rumah B.L."/>
            <person name="Stead C.E."/>
            <person name="Stevens B.C."/>
            <person name="Minton N.P."/>
            <person name="Grosse-Honebrink A."/>
            <person name="Zhang Y."/>
        </authorList>
    </citation>
    <scope>NUCLEOTIDE SEQUENCE [LARGE SCALE GENOMIC DNA]</scope>
    <source>
        <strain evidence="12 13">BRCS2</strain>
    </source>
</reference>
<organism evidence="12 13">
    <name type="scientific">Methylocystis parvus</name>
    <dbReference type="NCBI Taxonomy" id="134"/>
    <lineage>
        <taxon>Bacteria</taxon>
        <taxon>Pseudomonadati</taxon>
        <taxon>Pseudomonadota</taxon>
        <taxon>Alphaproteobacteria</taxon>
        <taxon>Hyphomicrobiales</taxon>
        <taxon>Methylocystaceae</taxon>
        <taxon>Methylocystis</taxon>
    </lineage>
</organism>
<dbReference type="Pfam" id="PF08448">
    <property type="entry name" value="PAS_4"/>
    <property type="match status" value="1"/>
</dbReference>
<dbReference type="InterPro" id="IPR035965">
    <property type="entry name" value="PAS-like_dom_sf"/>
</dbReference>
<dbReference type="NCBIfam" id="TIGR00229">
    <property type="entry name" value="sensory_box"/>
    <property type="match status" value="3"/>
</dbReference>
<accession>A0A6B8M222</accession>
<name>A0A6B8M222_9HYPH</name>
<feature type="domain" description="PAC" evidence="11">
    <location>
        <begin position="806"/>
        <end position="857"/>
    </location>
</feature>
<dbReference type="Pfam" id="PF08447">
    <property type="entry name" value="PAS_3"/>
    <property type="match status" value="2"/>
</dbReference>
<dbReference type="Gene3D" id="1.10.287.130">
    <property type="match status" value="1"/>
</dbReference>
<dbReference type="PRINTS" id="PR00344">
    <property type="entry name" value="BCTRLSENSOR"/>
</dbReference>
<evidence type="ECO:0000256" key="4">
    <source>
        <dbReference type="ARBA" id="ARBA00022679"/>
    </source>
</evidence>
<dbReference type="SMART" id="SM00065">
    <property type="entry name" value="GAF"/>
    <property type="match status" value="2"/>
</dbReference>
<evidence type="ECO:0000259" key="10">
    <source>
        <dbReference type="PROSITE" id="PS50112"/>
    </source>
</evidence>
<dbReference type="EC" id="2.7.13.3" evidence="2"/>
<dbReference type="InterPro" id="IPR003661">
    <property type="entry name" value="HisK_dim/P_dom"/>
</dbReference>
<dbReference type="Pfam" id="PF02518">
    <property type="entry name" value="HATPase_c"/>
    <property type="match status" value="1"/>
</dbReference>
<evidence type="ECO:0000256" key="7">
    <source>
        <dbReference type="SAM" id="Coils"/>
    </source>
</evidence>
<feature type="domain" description="PAS" evidence="10">
    <location>
        <begin position="730"/>
        <end position="801"/>
    </location>
</feature>
<dbReference type="InterPro" id="IPR001610">
    <property type="entry name" value="PAC"/>
</dbReference>
<dbReference type="GO" id="GO:0000155">
    <property type="term" value="F:phosphorelay sensor kinase activity"/>
    <property type="evidence" value="ECO:0007669"/>
    <property type="project" value="InterPro"/>
</dbReference>
<keyword evidence="5" id="KW-0418">Kinase</keyword>
<dbReference type="InterPro" id="IPR001789">
    <property type="entry name" value="Sig_transdc_resp-reg_receiver"/>
</dbReference>
<dbReference type="InterPro" id="IPR036890">
    <property type="entry name" value="HATPase_C_sf"/>
</dbReference>
<keyword evidence="3 6" id="KW-0597">Phosphoprotein</keyword>
<sequence>MDNVVGSESKAVALLEAVMDALPYEAALLDRSGRVIGANDLWMAANLECGDMGEIGSDLLDLLHKRQTLDSFSRQFLNGLEAVLCGARNAFSIVSPSEPRISVDVCGFSGGFDGALLLRRTVKAAASCEARQAFLVALGDKFRSLSDADAIREATCQMLGERLSADRVFFVDLDKSRNAVAISSDYFRPALESAAGSYPVWGFAALVRCIEQSRPLAVADVLEGSDGLESCANALQSRALAAAPLGVDDGEACALVVASSAPRAWTREEVELILQAAERATDAAKRALAEKALRESELRERLRSAELQALLDMAPIGLAIASGESGERIHGNRALEQMLGVGSESRLSKAGRESLGFRAFRNGGEMLTGDLPMQRAAAGEVVGGEVIDVLRDDGLAITVFAKAMPLYDEQGEPRGAIGAFMDITKIRKAEDALRESEQRWHSLVKSCAQAIWEADADGVVVADSPTWRAFTGQTPDEWLREGWVSAIHPDDRVSAERQWRDAIAAREIINEEFRLKQGDGWRWINVRATPIFGHDGKPSKWIGMIIDIDARKKAEAALRESEERQAFMLKLIDALRPLADPGEIQATACRLLAEQLDVSRVSYADIEGDDYVVRQSYARGVAPFMVRVPIVHLGASLLDQYRRGEAAAIADVRADNQFTPDELQRFSAGDIAALASVILSKRGRWVGALCAHNAAPRVWTLLEIALLQDVAERIWSAAERARAQAALRESEFRLQLALNSGNIGIYEWRIETGELIWDDRLRAQWGARSNSPISHQTFFDVIHPADRERVRSAVDRALKPGSGRIFLEEYRVSCSGGAERWVAATGAVFFEDKKPVRMVGTSQDITARKYTEAERQKFVALAEQSMEFVSFCSMDFEPLYLNPAGAKLVGLAREQAFFVRMSDYFFQEDHDFVFEEFFPKVQREGHANTELRFRHFKTGEALWMLYNVFVLRDERDEPIGFATVSRDISERKLVEDALKAADRRKDEFLATLAHELRNPLAPVRNAVHVLRHDAAATVTAKRDLALLAMIDRQVEHLVRLVDDLLEVSRITRGKIELKKRRVDLAEILRHAVETAQPTIDHAQHSLHVALPSEALELDADPVRLAQVFTNLLNNAAKYTEHGGDIWLMVERCEGEAVVTVRDSGVGIPAEMLPRVFDLFTQIDRTLGRAQGGLGIGLALVKSLLELHGGSVEAQSEGSGRGSAFVVRLPTLARDSTEESMPATAPTELRAVRRILVIDDDHDVADSLVMFLETFGAIVQVAYSGASGVEALADFKPDLVFLDLGMPGMDGYETARRIRALPEGRGVKLVALTGWGQEQVYDRARAAGFDRQLTKPAGFEALQQLLAQM</sequence>
<dbReference type="Gene3D" id="3.30.450.20">
    <property type="entry name" value="PAS domain"/>
    <property type="match status" value="4"/>
</dbReference>
<dbReference type="SUPFAM" id="SSF52172">
    <property type="entry name" value="CheY-like"/>
    <property type="match status" value="1"/>
</dbReference>
<dbReference type="SUPFAM" id="SSF55874">
    <property type="entry name" value="ATPase domain of HSP90 chaperone/DNA topoisomerase II/histidine kinase"/>
    <property type="match status" value="1"/>
</dbReference>
<evidence type="ECO:0000256" key="2">
    <source>
        <dbReference type="ARBA" id="ARBA00012438"/>
    </source>
</evidence>
<dbReference type="Pfam" id="PF00512">
    <property type="entry name" value="HisKA"/>
    <property type="match status" value="1"/>
</dbReference>
<dbReference type="InterPro" id="IPR029016">
    <property type="entry name" value="GAF-like_dom_sf"/>
</dbReference>
<proteinExistence type="predicted"/>
<dbReference type="InterPro" id="IPR013656">
    <property type="entry name" value="PAS_4"/>
</dbReference>
<feature type="modified residue" description="4-aspartylphosphate" evidence="6">
    <location>
        <position position="1282"/>
    </location>
</feature>
<feature type="domain" description="Histidine kinase" evidence="8">
    <location>
        <begin position="991"/>
        <end position="1212"/>
    </location>
</feature>
<dbReference type="PROSITE" id="PS50109">
    <property type="entry name" value="HIS_KIN"/>
    <property type="match status" value="1"/>
</dbReference>
<dbReference type="Gene3D" id="3.30.450.40">
    <property type="match status" value="2"/>
</dbReference>
<evidence type="ECO:0000313" key="13">
    <source>
        <dbReference type="Proteomes" id="UP000422569"/>
    </source>
</evidence>
<dbReference type="SUPFAM" id="SSF55781">
    <property type="entry name" value="GAF domain-like"/>
    <property type="match status" value="2"/>
</dbReference>
<evidence type="ECO:0000313" key="12">
    <source>
        <dbReference type="EMBL" id="QGM97854.1"/>
    </source>
</evidence>
<evidence type="ECO:0000256" key="5">
    <source>
        <dbReference type="ARBA" id="ARBA00022777"/>
    </source>
</evidence>
<dbReference type="InterPro" id="IPR011006">
    <property type="entry name" value="CheY-like_superfamily"/>
</dbReference>
<dbReference type="FunFam" id="3.30.565.10:FF:000006">
    <property type="entry name" value="Sensor histidine kinase WalK"/>
    <property type="match status" value="1"/>
</dbReference>
<dbReference type="PANTHER" id="PTHR43547:SF2">
    <property type="entry name" value="HYBRID SIGNAL TRANSDUCTION HISTIDINE KINASE C"/>
    <property type="match status" value="1"/>
</dbReference>
<feature type="domain" description="PAC" evidence="11">
    <location>
        <begin position="509"/>
        <end position="560"/>
    </location>
</feature>
<evidence type="ECO:0000256" key="1">
    <source>
        <dbReference type="ARBA" id="ARBA00000085"/>
    </source>
</evidence>
<dbReference type="Proteomes" id="UP000422569">
    <property type="component" value="Chromosome"/>
</dbReference>
<dbReference type="SUPFAM" id="SSF55785">
    <property type="entry name" value="PYP-like sensor domain (PAS domain)"/>
    <property type="match status" value="4"/>
</dbReference>
<dbReference type="Pfam" id="PF01590">
    <property type="entry name" value="GAF"/>
    <property type="match status" value="2"/>
</dbReference>
<gene>
    <name evidence="12" type="ORF">F7D14_10495</name>
</gene>
<comment type="catalytic activity">
    <reaction evidence="1">
        <text>ATP + protein L-histidine = ADP + protein N-phospho-L-histidine.</text>
        <dbReference type="EC" id="2.7.13.3"/>
    </reaction>
</comment>
<dbReference type="PANTHER" id="PTHR43547">
    <property type="entry name" value="TWO-COMPONENT HISTIDINE KINASE"/>
    <property type="match status" value="1"/>
</dbReference>
<dbReference type="InterPro" id="IPR004358">
    <property type="entry name" value="Sig_transdc_His_kin-like_C"/>
</dbReference>
<feature type="domain" description="PAC" evidence="11">
    <location>
        <begin position="383"/>
        <end position="435"/>
    </location>
</feature>
<evidence type="ECO:0000259" key="11">
    <source>
        <dbReference type="PROSITE" id="PS50113"/>
    </source>
</evidence>
<dbReference type="InterPro" id="IPR003018">
    <property type="entry name" value="GAF"/>
</dbReference>
<keyword evidence="7" id="KW-0175">Coiled coil</keyword>
<feature type="coiled-coil region" evidence="7">
    <location>
        <begin position="267"/>
        <end position="308"/>
    </location>
</feature>
<dbReference type="CDD" id="cd00082">
    <property type="entry name" value="HisKA"/>
    <property type="match status" value="1"/>
</dbReference>
<dbReference type="InterPro" id="IPR000700">
    <property type="entry name" value="PAS-assoc_C"/>
</dbReference>
<dbReference type="Pfam" id="PF00072">
    <property type="entry name" value="Response_reg"/>
    <property type="match status" value="1"/>
</dbReference>
<dbReference type="SMART" id="SM00387">
    <property type="entry name" value="HATPase_c"/>
    <property type="match status" value="1"/>
</dbReference>
<keyword evidence="13" id="KW-1185">Reference proteome</keyword>
<dbReference type="CDD" id="cd00130">
    <property type="entry name" value="PAS"/>
    <property type="match status" value="3"/>
</dbReference>
<dbReference type="SMART" id="SM00086">
    <property type="entry name" value="PAC"/>
    <property type="match status" value="4"/>
</dbReference>
<dbReference type="InterPro" id="IPR005467">
    <property type="entry name" value="His_kinase_dom"/>
</dbReference>
<evidence type="ECO:0000256" key="3">
    <source>
        <dbReference type="ARBA" id="ARBA00022553"/>
    </source>
</evidence>
<dbReference type="SUPFAM" id="SSF47384">
    <property type="entry name" value="Homodimeric domain of signal transducing histidine kinase"/>
    <property type="match status" value="1"/>
</dbReference>
<dbReference type="PROSITE" id="PS50112">
    <property type="entry name" value="PAS"/>
    <property type="match status" value="2"/>
</dbReference>
<dbReference type="SMART" id="SM00448">
    <property type="entry name" value="REC"/>
    <property type="match status" value="1"/>
</dbReference>
<dbReference type="EMBL" id="CP044331">
    <property type="protein sequence ID" value="QGM97854.1"/>
    <property type="molecule type" value="Genomic_DNA"/>
</dbReference>
<feature type="domain" description="Response regulatory" evidence="9">
    <location>
        <begin position="1233"/>
        <end position="1348"/>
    </location>
</feature>
<evidence type="ECO:0000259" key="9">
    <source>
        <dbReference type="PROSITE" id="PS50110"/>
    </source>
</evidence>
<dbReference type="Gene3D" id="3.30.565.10">
    <property type="entry name" value="Histidine kinase-like ATPase, C-terminal domain"/>
    <property type="match status" value="1"/>
</dbReference>
<evidence type="ECO:0000256" key="6">
    <source>
        <dbReference type="PROSITE-ProRule" id="PRU00169"/>
    </source>
</evidence>
<dbReference type="SMART" id="SM00388">
    <property type="entry name" value="HisKA"/>
    <property type="match status" value="1"/>
</dbReference>
<dbReference type="CDD" id="cd17580">
    <property type="entry name" value="REC_2_DhkD-like"/>
    <property type="match status" value="1"/>
</dbReference>
<dbReference type="SMART" id="SM00091">
    <property type="entry name" value="PAS"/>
    <property type="match status" value="4"/>
</dbReference>
<dbReference type="InterPro" id="IPR036097">
    <property type="entry name" value="HisK_dim/P_sf"/>
</dbReference>
<feature type="domain" description="PAC" evidence="11">
    <location>
        <begin position="927"/>
        <end position="980"/>
    </location>
</feature>
<protein>
    <recommendedName>
        <fullName evidence="2">histidine kinase</fullName>
        <ecNumber evidence="2">2.7.13.3</ecNumber>
    </recommendedName>
</protein>
<keyword evidence="4" id="KW-0808">Transferase</keyword>
<dbReference type="InterPro" id="IPR013655">
    <property type="entry name" value="PAS_fold_3"/>
</dbReference>
<dbReference type="Gene3D" id="2.10.70.100">
    <property type="match status" value="1"/>
</dbReference>
<evidence type="ECO:0000259" key="8">
    <source>
        <dbReference type="PROSITE" id="PS50109"/>
    </source>
</evidence>
<dbReference type="PROSITE" id="PS50110">
    <property type="entry name" value="RESPONSE_REGULATORY"/>
    <property type="match status" value="1"/>
</dbReference>
<dbReference type="InterPro" id="IPR000014">
    <property type="entry name" value="PAS"/>
</dbReference>
<dbReference type="Gene3D" id="3.40.50.2300">
    <property type="match status" value="1"/>
</dbReference>
<dbReference type="InterPro" id="IPR003594">
    <property type="entry name" value="HATPase_dom"/>
</dbReference>